<dbReference type="Proteomes" id="UP001607302">
    <property type="component" value="Unassembled WGS sequence"/>
</dbReference>
<feature type="non-terminal residue" evidence="2">
    <location>
        <position position="660"/>
    </location>
</feature>
<dbReference type="EMBL" id="JAUDFV010000166">
    <property type="protein sequence ID" value="KAL2712373.1"/>
    <property type="molecule type" value="Genomic_DNA"/>
</dbReference>
<comment type="caution">
    <text evidence="2">The sequence shown here is derived from an EMBL/GenBank/DDBJ whole genome shotgun (WGS) entry which is preliminary data.</text>
</comment>
<reference evidence="2 3" key="1">
    <citation type="journal article" date="2024" name="Ann. Entomol. Soc. Am.">
        <title>Genomic analyses of the southern and eastern yellowjacket wasps (Hymenoptera: Vespidae) reveal evolutionary signatures of social life.</title>
        <authorList>
            <person name="Catto M.A."/>
            <person name="Caine P.B."/>
            <person name="Orr S.E."/>
            <person name="Hunt B.G."/>
            <person name="Goodisman M.A.D."/>
        </authorList>
    </citation>
    <scope>NUCLEOTIDE SEQUENCE [LARGE SCALE GENOMIC DNA]</scope>
    <source>
        <strain evidence="2">233</strain>
        <tissue evidence="2">Head and thorax</tissue>
    </source>
</reference>
<protein>
    <submittedName>
        <fullName evidence="2">Uncharacterized protein</fullName>
    </submittedName>
</protein>
<feature type="region of interest" description="Disordered" evidence="1">
    <location>
        <begin position="602"/>
        <end position="627"/>
    </location>
</feature>
<dbReference type="AlphaFoldDB" id="A0ABD1ZVK5"/>
<keyword evidence="3" id="KW-1185">Reference proteome</keyword>
<sequence>MYLTSGFELFKKHFQDTFNVDIDELGEIISLYSRYILEDYIHRNGNRENTSRSVTTAFQRFESGRLDDTRINIPRADARGSCLLCPELQLNWHINPRTKREISAAGVRQGRNKKKSERSVLFFTTNKNKCDVLAYVTDCTAPSDRGDNNETINLHCSPRYSRNRLLHDSNYQCLEEGLLDSINKQMCVIALSSFSCGHTANCMHFLKARRLNLKEPYDENARVKLRATPGKKEIYPSTLSSKGEGNRIFITDLFVKIPLYLNTKIVIIETSTIFERSCILMYVQRRRTCPKYTESVSASQSSSLEFQDEARWSVGSLVRWFVGSLVRWLVDRLGVPRSLLERKRRRAIKSRLGAMSPRRSRRRFRNRKKTDEALNVSMFIVASILSQRVRGAFSVTGVRCWSVYHVRVYGATRKRKEERMKEKQKQKPADKAIYYVHMHALHHFTSCTREDVCSLSTAHNNGEVEKLELSPSCHRIEASHRAQDMPVAIEAENDEKERKRKRSIIRLGMVIPKEEDLFASVTCSSSCPGDLGDRPLFLGSKFSPRRNAQPSRSFFAWPFGASVSYHSQGLLELTRNLTENHPAYCLDLIAGCRGKGLTHTNMLEQKEKEEEEEEEDRQEEEREETKSRYRRVGILETLCNDFEGAMRRRRRCNGFLVALQ</sequence>
<evidence type="ECO:0000313" key="3">
    <source>
        <dbReference type="Proteomes" id="UP001607302"/>
    </source>
</evidence>
<name>A0ABD1ZVK5_VESSQ</name>
<feature type="compositionally biased region" description="Acidic residues" evidence="1">
    <location>
        <begin position="609"/>
        <end position="618"/>
    </location>
</feature>
<gene>
    <name evidence="2" type="ORF">V1478_017896</name>
</gene>
<evidence type="ECO:0000256" key="1">
    <source>
        <dbReference type="SAM" id="MobiDB-lite"/>
    </source>
</evidence>
<evidence type="ECO:0000313" key="2">
    <source>
        <dbReference type="EMBL" id="KAL2712373.1"/>
    </source>
</evidence>
<organism evidence="2 3">
    <name type="scientific">Vespula squamosa</name>
    <name type="common">Southern yellow jacket</name>
    <name type="synonym">Wasp</name>
    <dbReference type="NCBI Taxonomy" id="30214"/>
    <lineage>
        <taxon>Eukaryota</taxon>
        <taxon>Metazoa</taxon>
        <taxon>Ecdysozoa</taxon>
        <taxon>Arthropoda</taxon>
        <taxon>Hexapoda</taxon>
        <taxon>Insecta</taxon>
        <taxon>Pterygota</taxon>
        <taxon>Neoptera</taxon>
        <taxon>Endopterygota</taxon>
        <taxon>Hymenoptera</taxon>
        <taxon>Apocrita</taxon>
        <taxon>Aculeata</taxon>
        <taxon>Vespoidea</taxon>
        <taxon>Vespidae</taxon>
        <taxon>Vespinae</taxon>
        <taxon>Vespula</taxon>
    </lineage>
</organism>
<accession>A0ABD1ZVK5</accession>
<proteinExistence type="predicted"/>